<organism evidence="1 2">
    <name type="scientific">Artemisia annua</name>
    <name type="common">Sweet wormwood</name>
    <dbReference type="NCBI Taxonomy" id="35608"/>
    <lineage>
        <taxon>Eukaryota</taxon>
        <taxon>Viridiplantae</taxon>
        <taxon>Streptophyta</taxon>
        <taxon>Embryophyta</taxon>
        <taxon>Tracheophyta</taxon>
        <taxon>Spermatophyta</taxon>
        <taxon>Magnoliopsida</taxon>
        <taxon>eudicotyledons</taxon>
        <taxon>Gunneridae</taxon>
        <taxon>Pentapetalae</taxon>
        <taxon>asterids</taxon>
        <taxon>campanulids</taxon>
        <taxon>Asterales</taxon>
        <taxon>Asteraceae</taxon>
        <taxon>Asteroideae</taxon>
        <taxon>Anthemideae</taxon>
        <taxon>Artemisiinae</taxon>
        <taxon>Artemisia</taxon>
    </lineage>
</organism>
<reference evidence="1 2" key="1">
    <citation type="journal article" date="2018" name="Mol. Plant">
        <title>The genome of Artemisia annua provides insight into the evolution of Asteraceae family and artemisinin biosynthesis.</title>
        <authorList>
            <person name="Shen Q."/>
            <person name="Zhang L."/>
            <person name="Liao Z."/>
            <person name="Wang S."/>
            <person name="Yan T."/>
            <person name="Shi P."/>
            <person name="Liu M."/>
            <person name="Fu X."/>
            <person name="Pan Q."/>
            <person name="Wang Y."/>
            <person name="Lv Z."/>
            <person name="Lu X."/>
            <person name="Zhang F."/>
            <person name="Jiang W."/>
            <person name="Ma Y."/>
            <person name="Chen M."/>
            <person name="Hao X."/>
            <person name="Li L."/>
            <person name="Tang Y."/>
            <person name="Lv G."/>
            <person name="Zhou Y."/>
            <person name="Sun X."/>
            <person name="Brodelius P.E."/>
            <person name="Rose J.K.C."/>
            <person name="Tang K."/>
        </authorList>
    </citation>
    <scope>NUCLEOTIDE SEQUENCE [LARGE SCALE GENOMIC DNA]</scope>
    <source>
        <strain evidence="2">cv. Huhao1</strain>
        <tissue evidence="1">Leaf</tissue>
    </source>
</reference>
<name>A0A2U1MSA7_ARTAN</name>
<proteinExistence type="predicted"/>
<sequence>MVWVPGSLYVERYDGEKCFRWIEEWGFRLAFGEDEAKWLETGTKRVRVQGDRGCEQAVGNWCHKLAAVVDSVGPVGGIGLQHYWPGDIRGRQNTTTSIEGFENKFARGDGLLRSLVLVAPSVTKLEIESTSGLTNEVWREAEASSKVLVSLQKLKVIECKNLACLGKKDEEDQVQIVASYSLLSSSPELLASKAIGVPCLLVTTYNASNYWS</sequence>
<evidence type="ECO:0000313" key="1">
    <source>
        <dbReference type="EMBL" id="PWA64148.1"/>
    </source>
</evidence>
<comment type="caution">
    <text evidence="1">The sequence shown here is derived from an EMBL/GenBank/DDBJ whole genome shotgun (WGS) entry which is preliminary data.</text>
</comment>
<keyword evidence="2" id="KW-1185">Reference proteome</keyword>
<evidence type="ECO:0000313" key="2">
    <source>
        <dbReference type="Proteomes" id="UP000245207"/>
    </source>
</evidence>
<dbReference type="OrthoDB" id="26890at2759"/>
<protein>
    <submittedName>
        <fullName evidence="1">NB-ARC domains-containing protein</fullName>
    </submittedName>
</protein>
<accession>A0A2U1MSA7</accession>
<dbReference type="AlphaFoldDB" id="A0A2U1MSA7"/>
<dbReference type="Proteomes" id="UP000245207">
    <property type="component" value="Unassembled WGS sequence"/>
</dbReference>
<gene>
    <name evidence="1" type="ORF">CTI12_AA347670</name>
</gene>
<dbReference type="EMBL" id="PKPP01004481">
    <property type="protein sequence ID" value="PWA64148.1"/>
    <property type="molecule type" value="Genomic_DNA"/>
</dbReference>